<feature type="compositionally biased region" description="Basic and acidic residues" evidence="1">
    <location>
        <begin position="96"/>
        <end position="108"/>
    </location>
</feature>
<name>A0A8X6K582_NEPPI</name>
<evidence type="ECO:0000313" key="2">
    <source>
        <dbReference type="EMBL" id="GFS67578.1"/>
    </source>
</evidence>
<dbReference type="EMBL" id="BMAW01048740">
    <property type="protein sequence ID" value="GFS67578.1"/>
    <property type="molecule type" value="Genomic_DNA"/>
</dbReference>
<evidence type="ECO:0000256" key="1">
    <source>
        <dbReference type="SAM" id="MobiDB-lite"/>
    </source>
</evidence>
<dbReference type="AlphaFoldDB" id="A0A8X6K582"/>
<evidence type="ECO:0000313" key="3">
    <source>
        <dbReference type="Proteomes" id="UP000887013"/>
    </source>
</evidence>
<reference evidence="2" key="1">
    <citation type="submission" date="2020-08" db="EMBL/GenBank/DDBJ databases">
        <title>Multicomponent nature underlies the extraordinary mechanical properties of spider dragline silk.</title>
        <authorList>
            <person name="Kono N."/>
            <person name="Nakamura H."/>
            <person name="Mori M."/>
            <person name="Yoshida Y."/>
            <person name="Ohtoshi R."/>
            <person name="Malay A.D."/>
            <person name="Moran D.A.P."/>
            <person name="Tomita M."/>
            <person name="Numata K."/>
            <person name="Arakawa K."/>
        </authorList>
    </citation>
    <scope>NUCLEOTIDE SEQUENCE</scope>
</reference>
<proteinExistence type="predicted"/>
<gene>
    <name evidence="2" type="ORF">NPIL_235701</name>
</gene>
<protein>
    <submittedName>
        <fullName evidence="2">Uncharacterized protein</fullName>
    </submittedName>
</protein>
<organism evidence="2 3">
    <name type="scientific">Nephila pilipes</name>
    <name type="common">Giant wood spider</name>
    <name type="synonym">Nephila maculata</name>
    <dbReference type="NCBI Taxonomy" id="299642"/>
    <lineage>
        <taxon>Eukaryota</taxon>
        <taxon>Metazoa</taxon>
        <taxon>Ecdysozoa</taxon>
        <taxon>Arthropoda</taxon>
        <taxon>Chelicerata</taxon>
        <taxon>Arachnida</taxon>
        <taxon>Araneae</taxon>
        <taxon>Araneomorphae</taxon>
        <taxon>Entelegynae</taxon>
        <taxon>Araneoidea</taxon>
        <taxon>Nephilidae</taxon>
        <taxon>Nephila</taxon>
    </lineage>
</organism>
<accession>A0A8X6K582</accession>
<dbReference type="Proteomes" id="UP000887013">
    <property type="component" value="Unassembled WGS sequence"/>
</dbReference>
<comment type="caution">
    <text evidence="2">The sequence shown here is derived from an EMBL/GenBank/DDBJ whole genome shotgun (WGS) entry which is preliminary data.</text>
</comment>
<keyword evidence="3" id="KW-1185">Reference proteome</keyword>
<feature type="region of interest" description="Disordered" evidence="1">
    <location>
        <begin position="87"/>
        <end position="108"/>
    </location>
</feature>
<sequence>MLIHLAPLTVTTTSSSREELRQDADIHLLRITLLRHFGTPPLCPPPGKDFGKQGGGLLFTLLFSLQRELSHHSLSLAHFLRHNSVPSSLSWSGNEISHHSFEENSWKS</sequence>